<reference evidence="2" key="1">
    <citation type="submission" date="2024-05" db="EMBL/GenBank/DDBJ databases">
        <title>Isolation and characterization of Sporomusa carbonis sp. nov., a carboxydotrophic hydrogenogen in the genus of Sporomusa isolated from a charcoal burning pile.</title>
        <authorList>
            <person name="Boeer T."/>
            <person name="Rosenbaum F."/>
            <person name="Eysell L."/>
            <person name="Mueller V."/>
            <person name="Daniel R."/>
            <person name="Poehlein A."/>
        </authorList>
    </citation>
    <scope>NUCLEOTIDE SEQUENCE [LARGE SCALE GENOMIC DNA]</scope>
    <source>
        <strain evidence="2">DSM 10669</strain>
    </source>
</reference>
<dbReference type="InterPro" id="IPR025164">
    <property type="entry name" value="Toastrack_DUF4097"/>
</dbReference>
<gene>
    <name evidence="2" type="ORF">SPSIL_018300</name>
</gene>
<evidence type="ECO:0000313" key="3">
    <source>
        <dbReference type="Proteomes" id="UP000216752"/>
    </source>
</evidence>
<proteinExistence type="predicted"/>
<accession>A0ABZ3IJ47</accession>
<evidence type="ECO:0000313" key="2">
    <source>
        <dbReference type="EMBL" id="XFO65690.1"/>
    </source>
</evidence>
<evidence type="ECO:0000259" key="1">
    <source>
        <dbReference type="Pfam" id="PF13349"/>
    </source>
</evidence>
<protein>
    <recommendedName>
        <fullName evidence="1">DUF4097 domain-containing protein</fullName>
    </recommendedName>
</protein>
<dbReference type="EMBL" id="CP155573">
    <property type="protein sequence ID" value="XFO65690.1"/>
    <property type="molecule type" value="Genomic_DNA"/>
</dbReference>
<dbReference type="Proteomes" id="UP000216752">
    <property type="component" value="Chromosome"/>
</dbReference>
<name>A0ABZ3IJ47_9FIRM</name>
<dbReference type="Gene3D" id="2.160.20.120">
    <property type="match status" value="1"/>
</dbReference>
<keyword evidence="3" id="KW-1185">Reference proteome</keyword>
<dbReference type="Pfam" id="PF13349">
    <property type="entry name" value="DUF4097"/>
    <property type="match status" value="1"/>
</dbReference>
<sequence>MVDIIPAILCVRAKSLEVDSSSGDVRVVRADVICPTIRIFGWSPSDNFQKEDVVQEEMQGDVLHLRIGNKGDGRSSWQFPFWDSGTKMSFELLLPQKEYDALILHISSGSLQTEALEAGILKVNMSSGRLKMENCKAAEISIKASSGHAEIKNASGKLDVESSSRHVEVSLNEIVNVINRILL</sequence>
<organism evidence="2 3">
    <name type="scientific">Sporomusa silvacetica DSM 10669</name>
    <dbReference type="NCBI Taxonomy" id="1123289"/>
    <lineage>
        <taxon>Bacteria</taxon>
        <taxon>Bacillati</taxon>
        <taxon>Bacillota</taxon>
        <taxon>Negativicutes</taxon>
        <taxon>Selenomonadales</taxon>
        <taxon>Sporomusaceae</taxon>
        <taxon>Sporomusa</taxon>
    </lineage>
</organism>
<feature type="domain" description="DUF4097" evidence="1">
    <location>
        <begin position="14"/>
        <end position="176"/>
    </location>
</feature>